<dbReference type="OrthoDB" id="9892859at2"/>
<gene>
    <name evidence="1" type="ORF">DCD74_07110</name>
</gene>
<dbReference type="Proteomes" id="UP000251842">
    <property type="component" value="Chromosome"/>
</dbReference>
<evidence type="ECO:0000313" key="1">
    <source>
        <dbReference type="EMBL" id="AXA84483.1"/>
    </source>
</evidence>
<reference evidence="2" key="1">
    <citation type="submission" date="2018-05" db="EMBL/GenBank/DDBJ databases">
        <title>Luteimonas pekinense sp. nov., isolated from human Meibomian gland secretions, Beijing, China.</title>
        <authorList>
            <person name="Wen T."/>
            <person name="Bai H."/>
            <person name="Lv H."/>
        </authorList>
    </citation>
    <scope>NUCLEOTIDE SEQUENCE [LARGE SCALE GENOMIC DNA]</scope>
    <source>
        <strain evidence="2">83-4</strain>
    </source>
</reference>
<keyword evidence="2" id="KW-1185">Reference proteome</keyword>
<evidence type="ECO:0000313" key="2">
    <source>
        <dbReference type="Proteomes" id="UP000251842"/>
    </source>
</evidence>
<dbReference type="KEGG" id="lue:DCD74_07110"/>
<name>A0A344J623_9GAMM</name>
<sequence length="202" mass="23039">MASITPPRIIPITDFDVIQQSWETIELTCTRRTMRAALVRGLCSPEGTWVDALVECRPVFNDILRKSRMYADSVNQMLRARQLPLASRLEDAIAVAKACHPADQLVCHVAMTRTYCWLQATIEHVRIGHRDPGDFLDRLMSELENRALVLWDEEKRAWAYVVEECMQGGLDVSTIRPLQSPFGIDDSGPCWILEQIDIDLAW</sequence>
<proteinExistence type="predicted"/>
<organism evidence="1 2">
    <name type="scientific">Solilutibacter oculi</name>
    <dbReference type="NCBI Taxonomy" id="2698682"/>
    <lineage>
        <taxon>Bacteria</taxon>
        <taxon>Pseudomonadati</taxon>
        <taxon>Pseudomonadota</taxon>
        <taxon>Gammaproteobacteria</taxon>
        <taxon>Lysobacterales</taxon>
        <taxon>Lysobacteraceae</taxon>
        <taxon>Solilutibacter</taxon>
    </lineage>
</organism>
<dbReference type="RefSeq" id="WP_112926696.1">
    <property type="nucleotide sequence ID" value="NZ_CP029556.1"/>
</dbReference>
<accession>A0A344J623</accession>
<dbReference type="EMBL" id="CP029556">
    <property type="protein sequence ID" value="AXA84483.1"/>
    <property type="molecule type" value="Genomic_DNA"/>
</dbReference>
<dbReference type="AlphaFoldDB" id="A0A344J623"/>
<protein>
    <submittedName>
        <fullName evidence="1">Uncharacterized protein</fullName>
    </submittedName>
</protein>